<gene>
    <name evidence="9" type="ORF">PGO_011390</name>
</gene>
<comment type="caution">
    <text evidence="9">The sequence shown here is derived from an EMBL/GenBank/DDBJ whole genome shotgun (WGS) entry which is preliminary data.</text>
</comment>
<dbReference type="RefSeq" id="XP_028541580.1">
    <property type="nucleotide sequence ID" value="XM_028685779.1"/>
</dbReference>
<evidence type="ECO:0000256" key="4">
    <source>
        <dbReference type="PIRSR" id="PIRSR641708-1"/>
    </source>
</evidence>
<evidence type="ECO:0000313" key="10">
    <source>
        <dbReference type="Proteomes" id="UP000195521"/>
    </source>
</evidence>
<dbReference type="Pfam" id="PF01416">
    <property type="entry name" value="PseudoU_synth_1"/>
    <property type="match status" value="1"/>
</dbReference>
<dbReference type="InterPro" id="IPR020097">
    <property type="entry name" value="PsdUridine_synth_TruA_a/b_dom"/>
</dbReference>
<feature type="domain" description="Pseudouridine synthase I TruA alpha/beta" evidence="8">
    <location>
        <begin position="338"/>
        <end position="440"/>
    </location>
</feature>
<dbReference type="OrthoDB" id="10256309at2759"/>
<dbReference type="Gene3D" id="3.30.70.660">
    <property type="entry name" value="Pseudouridine synthase I, catalytic domain, C-terminal subdomain"/>
    <property type="match status" value="1"/>
</dbReference>
<sequence>MNNYQKNKERIKRIKLEEVLKKRAKNRLENWNNETNENKQKERHPNLKKYALCIGYVGTRYHGCQGQGKDCMTIENEIERTLIKMNAVKRNGMRKDFNFCLSRSARTDLGVHALYNVFVYNVDLSCVDGAISNGAVSNGAVSNGAVSNGAVSNGAVSNGAISNGAISNGENHLDAIMEERRKKEAKFIQVLNLHFPNDIRCFDMFKVTKSFDARKFCSFRLYEYLFPVSVLSEVDVHEKYKGAFNEVVDMMDRFVKEKRSDGKVRGDQMQNGEAEAVPRDKAENETVSRDKGEDETVSRDKVENETVLREEAEEDIFTVKEEKGELTEEELNTFFDIFKNYTGYHNFHCFTKNKIEQTTYRYIKYLDVSTVKLFNYNFVSLKILGQSFLMHQIRKMITLSVETFRKATSMNSIYYCLNSKEYIPISLFPADGLMLICPYFNSYNEKTCNPPQSPQIIFQENEKILKFKEDMIAKCVIQKMENNVWKEWILRMNKRPFVYHFLKDKIGKNCN</sequence>
<dbReference type="EMBL" id="BDQF01000001">
    <property type="protein sequence ID" value="GAW78991.1"/>
    <property type="molecule type" value="Genomic_DNA"/>
</dbReference>
<evidence type="ECO:0000256" key="6">
    <source>
        <dbReference type="SAM" id="Coils"/>
    </source>
</evidence>
<dbReference type="Gene3D" id="3.30.70.580">
    <property type="entry name" value="Pseudouridine synthase I, catalytic domain, N-terminal subdomain"/>
    <property type="match status" value="1"/>
</dbReference>
<reference evidence="10" key="1">
    <citation type="submission" date="2017-04" db="EMBL/GenBank/DDBJ databases">
        <title>Plasmodium gonderi genome.</title>
        <authorList>
            <person name="Arisue N."/>
            <person name="Honma H."/>
            <person name="Kawai S."/>
            <person name="Tougan T."/>
            <person name="Tanabe K."/>
            <person name="Horii T."/>
        </authorList>
    </citation>
    <scope>NUCLEOTIDE SEQUENCE [LARGE SCALE GENOMIC DNA]</scope>
    <source>
        <strain evidence="10">ATCC 30045</strain>
    </source>
</reference>
<keyword evidence="2" id="KW-0819">tRNA processing</keyword>
<dbReference type="InterPro" id="IPR020094">
    <property type="entry name" value="TruA/RsuA/RluB/E/F_N"/>
</dbReference>
<accession>A0A1Y1J909</accession>
<dbReference type="GO" id="GO:0005634">
    <property type="term" value="C:nucleus"/>
    <property type="evidence" value="ECO:0007669"/>
    <property type="project" value="TreeGrafter"/>
</dbReference>
<evidence type="ECO:0000256" key="5">
    <source>
        <dbReference type="PIRSR" id="PIRSR641708-2"/>
    </source>
</evidence>
<dbReference type="GeneID" id="39745689"/>
<keyword evidence="3" id="KW-0413">Isomerase</keyword>
<organism evidence="9 10">
    <name type="scientific">Plasmodium gonderi</name>
    <dbReference type="NCBI Taxonomy" id="77519"/>
    <lineage>
        <taxon>Eukaryota</taxon>
        <taxon>Sar</taxon>
        <taxon>Alveolata</taxon>
        <taxon>Apicomplexa</taxon>
        <taxon>Aconoidasida</taxon>
        <taxon>Haemosporida</taxon>
        <taxon>Plasmodiidae</taxon>
        <taxon>Plasmodium</taxon>
        <taxon>Plasmodium (Plasmodium)</taxon>
    </lineage>
</organism>
<comment type="similarity">
    <text evidence="1">Belongs to the tRNA pseudouridine synthase TruA family.</text>
</comment>
<feature type="compositionally biased region" description="Basic and acidic residues" evidence="7">
    <location>
        <begin position="276"/>
        <end position="304"/>
    </location>
</feature>
<dbReference type="GO" id="GO:0003723">
    <property type="term" value="F:RNA binding"/>
    <property type="evidence" value="ECO:0007669"/>
    <property type="project" value="InterPro"/>
</dbReference>
<dbReference type="PANTHER" id="PTHR11142">
    <property type="entry name" value="PSEUDOURIDYLATE SYNTHASE"/>
    <property type="match status" value="1"/>
</dbReference>
<dbReference type="InterPro" id="IPR001406">
    <property type="entry name" value="PsdUridine_synth_TruA"/>
</dbReference>
<evidence type="ECO:0000256" key="7">
    <source>
        <dbReference type="SAM" id="MobiDB-lite"/>
    </source>
</evidence>
<proteinExistence type="inferred from homology"/>
<evidence type="ECO:0000256" key="1">
    <source>
        <dbReference type="ARBA" id="ARBA00009375"/>
    </source>
</evidence>
<dbReference type="CDD" id="cd02568">
    <property type="entry name" value="PseudoU_synth_PUS1_PUS2"/>
    <property type="match status" value="1"/>
</dbReference>
<evidence type="ECO:0000259" key="8">
    <source>
        <dbReference type="Pfam" id="PF01416"/>
    </source>
</evidence>
<dbReference type="OMA" id="NKAFDCR"/>
<evidence type="ECO:0000313" key="9">
    <source>
        <dbReference type="EMBL" id="GAW78991.1"/>
    </source>
</evidence>
<feature type="binding site" evidence="5">
    <location>
        <position position="222"/>
    </location>
    <ligand>
        <name>substrate</name>
    </ligand>
</feature>
<keyword evidence="10" id="KW-1185">Reference proteome</keyword>
<keyword evidence="6" id="KW-0175">Coiled coil</keyword>
<dbReference type="InterPro" id="IPR041708">
    <property type="entry name" value="PUS1/PUS2-like"/>
</dbReference>
<feature type="coiled-coil region" evidence="6">
    <location>
        <begin position="14"/>
        <end position="41"/>
    </location>
</feature>
<dbReference type="InterPro" id="IPR020095">
    <property type="entry name" value="PsdUridine_synth_TruA_C"/>
</dbReference>
<dbReference type="Proteomes" id="UP000195521">
    <property type="component" value="Unassembled WGS sequence"/>
</dbReference>
<protein>
    <submittedName>
        <fullName evidence="9">Pseudouridylate synthase 1</fullName>
    </submittedName>
</protein>
<feature type="region of interest" description="Disordered" evidence="7">
    <location>
        <begin position="259"/>
        <end position="304"/>
    </location>
</feature>
<dbReference type="GO" id="GO:1990481">
    <property type="term" value="P:mRNA pseudouridine synthesis"/>
    <property type="evidence" value="ECO:0007669"/>
    <property type="project" value="TreeGrafter"/>
</dbReference>
<dbReference type="AlphaFoldDB" id="A0A1Y1J909"/>
<evidence type="ECO:0000256" key="2">
    <source>
        <dbReference type="ARBA" id="ARBA00022694"/>
    </source>
</evidence>
<dbReference type="PANTHER" id="PTHR11142:SF4">
    <property type="entry name" value="PSEUDOURIDYLATE SYNTHASE 1 HOMOLOG"/>
    <property type="match status" value="1"/>
</dbReference>
<feature type="active site" description="Nucleophile" evidence="4">
    <location>
        <position position="108"/>
    </location>
</feature>
<dbReference type="SUPFAM" id="SSF55120">
    <property type="entry name" value="Pseudouridine synthase"/>
    <property type="match status" value="1"/>
</dbReference>
<dbReference type="GO" id="GO:0009982">
    <property type="term" value="F:pseudouridine synthase activity"/>
    <property type="evidence" value="ECO:0007669"/>
    <property type="project" value="InterPro"/>
</dbReference>
<name>A0A1Y1J909_PLAGO</name>
<evidence type="ECO:0000256" key="3">
    <source>
        <dbReference type="ARBA" id="ARBA00023235"/>
    </source>
</evidence>
<dbReference type="InterPro" id="IPR020103">
    <property type="entry name" value="PsdUridine_synth_cat_dom_sf"/>
</dbReference>
<dbReference type="GO" id="GO:0031119">
    <property type="term" value="P:tRNA pseudouridine synthesis"/>
    <property type="evidence" value="ECO:0007669"/>
    <property type="project" value="InterPro"/>
</dbReference>